<dbReference type="EMBL" id="UINC01095024">
    <property type="protein sequence ID" value="SVC50769.1"/>
    <property type="molecule type" value="Genomic_DNA"/>
</dbReference>
<dbReference type="AlphaFoldDB" id="A0A382MPN2"/>
<feature type="transmembrane region" description="Helical" evidence="1">
    <location>
        <begin position="32"/>
        <end position="55"/>
    </location>
</feature>
<evidence type="ECO:0000313" key="2">
    <source>
        <dbReference type="EMBL" id="SVC50769.1"/>
    </source>
</evidence>
<keyword evidence="1" id="KW-0812">Transmembrane</keyword>
<feature type="non-terminal residue" evidence="2">
    <location>
        <position position="1"/>
    </location>
</feature>
<name>A0A382MPN2_9ZZZZ</name>
<evidence type="ECO:0000256" key="1">
    <source>
        <dbReference type="SAM" id="Phobius"/>
    </source>
</evidence>
<protein>
    <submittedName>
        <fullName evidence="2">Uncharacterized protein</fullName>
    </submittedName>
</protein>
<organism evidence="2">
    <name type="scientific">marine metagenome</name>
    <dbReference type="NCBI Taxonomy" id="408172"/>
    <lineage>
        <taxon>unclassified sequences</taxon>
        <taxon>metagenomes</taxon>
        <taxon>ecological metagenomes</taxon>
    </lineage>
</organism>
<keyword evidence="1" id="KW-0472">Membrane</keyword>
<accession>A0A382MPN2</accession>
<keyword evidence="1" id="KW-1133">Transmembrane helix</keyword>
<reference evidence="2" key="1">
    <citation type="submission" date="2018-05" db="EMBL/GenBank/DDBJ databases">
        <authorList>
            <person name="Lanie J.A."/>
            <person name="Ng W.-L."/>
            <person name="Kazmierczak K.M."/>
            <person name="Andrzejewski T.M."/>
            <person name="Davidsen T.M."/>
            <person name="Wayne K.J."/>
            <person name="Tettelin H."/>
            <person name="Glass J.I."/>
            <person name="Rusch D."/>
            <person name="Podicherti R."/>
            <person name="Tsui H.-C.T."/>
            <person name="Winkler M.E."/>
        </authorList>
    </citation>
    <scope>NUCLEOTIDE SEQUENCE</scope>
</reference>
<proteinExistence type="predicted"/>
<gene>
    <name evidence="2" type="ORF">METZ01_LOCUS303623</name>
</gene>
<sequence>VALFGIVFNINPIAVNKVIMGNLGEEAVNPAAALRVIIGGSAIAIGITPFIVGICRLNGRARYWSLWV</sequence>